<comment type="caution">
    <text evidence="6">The sequence shown here is derived from an EMBL/GenBank/DDBJ whole genome shotgun (WGS) entry which is preliminary data.</text>
</comment>
<feature type="domain" description="FAD/NAD(P)-binding" evidence="5">
    <location>
        <begin position="19"/>
        <end position="305"/>
    </location>
</feature>
<dbReference type="PANTHER" id="PTHR43557:SF2">
    <property type="entry name" value="RIESKE DOMAIN-CONTAINING PROTEIN-RELATED"/>
    <property type="match status" value="1"/>
</dbReference>
<accession>A0ABT9IIB0</accession>
<comment type="cofactor">
    <cofactor evidence="1">
        <name>FAD</name>
        <dbReference type="ChEBI" id="CHEBI:57692"/>
    </cofactor>
</comment>
<dbReference type="EMBL" id="JASNFN010000044">
    <property type="protein sequence ID" value="MDP5185315.1"/>
    <property type="molecule type" value="Genomic_DNA"/>
</dbReference>
<keyword evidence="3" id="KW-0274">FAD</keyword>
<keyword evidence="7" id="KW-1185">Reference proteome</keyword>
<dbReference type="Proteomes" id="UP001233673">
    <property type="component" value="Unassembled WGS sequence"/>
</dbReference>
<evidence type="ECO:0000256" key="2">
    <source>
        <dbReference type="ARBA" id="ARBA00022630"/>
    </source>
</evidence>
<name>A0ABT9IIB0_9ACTN</name>
<evidence type="ECO:0000256" key="3">
    <source>
        <dbReference type="ARBA" id="ARBA00022827"/>
    </source>
</evidence>
<dbReference type="Gene3D" id="3.50.50.60">
    <property type="entry name" value="FAD/NAD(P)-binding domain"/>
    <property type="match status" value="2"/>
</dbReference>
<dbReference type="PRINTS" id="PR00368">
    <property type="entry name" value="FADPNR"/>
</dbReference>
<dbReference type="SUPFAM" id="SSF55424">
    <property type="entry name" value="FAD/NAD-linked reductases, dimerisation (C-terminal) domain"/>
    <property type="match status" value="1"/>
</dbReference>
<dbReference type="RefSeq" id="WP_306001830.1">
    <property type="nucleotide sequence ID" value="NZ_JASNFN010000044.1"/>
</dbReference>
<dbReference type="SUPFAM" id="SSF51905">
    <property type="entry name" value="FAD/NAD(P)-binding domain"/>
    <property type="match status" value="2"/>
</dbReference>
<dbReference type="PANTHER" id="PTHR43557">
    <property type="entry name" value="APOPTOSIS-INDUCING FACTOR 1"/>
    <property type="match status" value="1"/>
</dbReference>
<dbReference type="InterPro" id="IPR050446">
    <property type="entry name" value="FAD-oxidoreductase/Apoptosis"/>
</dbReference>
<dbReference type="Gene3D" id="3.30.390.30">
    <property type="match status" value="1"/>
</dbReference>
<organism evidence="6 7">
    <name type="scientific">Blastococcus carthaginiensis</name>
    <dbReference type="NCBI Taxonomy" id="3050034"/>
    <lineage>
        <taxon>Bacteria</taxon>
        <taxon>Bacillati</taxon>
        <taxon>Actinomycetota</taxon>
        <taxon>Actinomycetes</taxon>
        <taxon>Geodermatophilales</taxon>
        <taxon>Geodermatophilaceae</taxon>
        <taxon>Blastococcus</taxon>
    </lineage>
</organism>
<dbReference type="PRINTS" id="PR00469">
    <property type="entry name" value="PNDRDTASEII"/>
</dbReference>
<evidence type="ECO:0000259" key="5">
    <source>
        <dbReference type="Pfam" id="PF07992"/>
    </source>
</evidence>
<evidence type="ECO:0000313" key="7">
    <source>
        <dbReference type="Proteomes" id="UP001233673"/>
    </source>
</evidence>
<evidence type="ECO:0000313" key="6">
    <source>
        <dbReference type="EMBL" id="MDP5185315.1"/>
    </source>
</evidence>
<keyword evidence="2" id="KW-0285">Flavoprotein</keyword>
<evidence type="ECO:0000256" key="4">
    <source>
        <dbReference type="ARBA" id="ARBA00023002"/>
    </source>
</evidence>
<evidence type="ECO:0000256" key="1">
    <source>
        <dbReference type="ARBA" id="ARBA00001974"/>
    </source>
</evidence>
<dbReference type="InterPro" id="IPR023753">
    <property type="entry name" value="FAD/NAD-binding_dom"/>
</dbReference>
<dbReference type="InterPro" id="IPR036188">
    <property type="entry name" value="FAD/NAD-bd_sf"/>
</dbReference>
<dbReference type="Pfam" id="PF07992">
    <property type="entry name" value="Pyr_redox_2"/>
    <property type="match status" value="1"/>
</dbReference>
<reference evidence="7" key="1">
    <citation type="submission" date="2023-05" db="EMBL/GenBank/DDBJ databases">
        <title>Draft genome of Pseudofrankia sp. BMG5.37.</title>
        <authorList>
            <person name="Gtari M."/>
            <person name="Ghodhbane F."/>
            <person name="Sbissi I."/>
        </authorList>
    </citation>
    <scope>NUCLEOTIDE SEQUENCE [LARGE SCALE GENOMIC DNA]</scope>
    <source>
        <strain evidence="7">BMG 814</strain>
    </source>
</reference>
<gene>
    <name evidence="6" type="ORF">QOZ88_22005</name>
</gene>
<keyword evidence="4" id="KW-0560">Oxidoreductase</keyword>
<dbReference type="InterPro" id="IPR016156">
    <property type="entry name" value="FAD/NAD-linked_Rdtase_dimer_sf"/>
</dbReference>
<sequence length="398" mass="41086">MRPSPAGDMRPSPAGPVRDVVVVGGSIAALTAVETLRLEDFDGRITVLSDEDLPPYTRVPLSKGVLAGRETADDVVLAPLSDEVDLHLRTPATGLDTANRTVLTPAGPVRYDGLVLASGARARRIGTADQAERVLRSYDDGLRLRDHLDRAASVLVVGGGFLGMEIASTACTLGKEVTVVDLAPPLDRLLGTAVGGHVRTVAAQAGVRFVLTHGGVRLLGTPFPTAVETADGQRLEADLIVSAVGDVPNVEWLAGSGLPVAGGVLVDERCRVAPGIVAAGDVAVSTTGDGALTRIPSWTNAVEQARAAAKALLHGDDAPVYRPSRYSWTEQFGLDVKMVGPGDPQGEPTVLDGSLGTGSALLAWPDANAPQTVVAVNHPTPPAKLKRLLARATTGVAA</sequence>
<proteinExistence type="predicted"/>
<protein>
    <submittedName>
        <fullName evidence="6">FAD-dependent oxidoreductase</fullName>
    </submittedName>
</protein>